<organism evidence="1 2">
    <name type="scientific">Thiorhodococcus minor</name>
    <dbReference type="NCBI Taxonomy" id="57489"/>
    <lineage>
        <taxon>Bacteria</taxon>
        <taxon>Pseudomonadati</taxon>
        <taxon>Pseudomonadota</taxon>
        <taxon>Gammaproteobacteria</taxon>
        <taxon>Chromatiales</taxon>
        <taxon>Chromatiaceae</taxon>
        <taxon>Thiorhodococcus</taxon>
    </lineage>
</organism>
<evidence type="ECO:0000313" key="1">
    <source>
        <dbReference type="EMBL" id="NEV65148.1"/>
    </source>
</evidence>
<dbReference type="EMBL" id="JAAIJQ010000159">
    <property type="protein sequence ID" value="NEV65148.1"/>
    <property type="molecule type" value="Genomic_DNA"/>
</dbReference>
<gene>
    <name evidence="1" type="ORF">G3446_25445</name>
</gene>
<dbReference type="PANTHER" id="PTHR35404">
    <property type="entry name" value="TRANSPOSASE OF TN10"/>
    <property type="match status" value="1"/>
</dbReference>
<dbReference type="AlphaFoldDB" id="A0A6M0K5U0"/>
<comment type="caution">
    <text evidence="1">The sequence shown here is derived from an EMBL/GenBank/DDBJ whole genome shotgun (WGS) entry which is preliminary data.</text>
</comment>
<keyword evidence="2" id="KW-1185">Reference proteome</keyword>
<proteinExistence type="predicted"/>
<accession>A0A6M0K5U0</accession>
<protein>
    <submittedName>
        <fullName evidence="1">IS4 family transposase</fullName>
    </submittedName>
</protein>
<reference evidence="1 2" key="1">
    <citation type="submission" date="2020-02" db="EMBL/GenBank/DDBJ databases">
        <title>Genome sequences of Thiorhodococcus mannitoliphagus and Thiorhodococcus minor, purple sulfur photosynthetic bacteria in the gammaproteobacterial family, Chromatiaceae.</title>
        <authorList>
            <person name="Aviles F.A."/>
            <person name="Meyer T.E."/>
            <person name="Kyndt J.A."/>
        </authorList>
    </citation>
    <scope>NUCLEOTIDE SEQUENCE [LARGE SCALE GENOMIC DNA]</scope>
    <source>
        <strain evidence="1 2">DSM 11518</strain>
    </source>
</reference>
<name>A0A6M0K5U0_9GAMM</name>
<dbReference type="Proteomes" id="UP000483379">
    <property type="component" value="Unassembled WGS sequence"/>
</dbReference>
<evidence type="ECO:0000313" key="2">
    <source>
        <dbReference type="Proteomes" id="UP000483379"/>
    </source>
</evidence>
<sequence length="95" mass="10392">MHALTILQCCVAPLLAGIHRRRLSVLLEAVAATVSGPRLTLTEIGRRFAGGSNLRHRIKRADRLLGNVQLQHDAKHIYKALARMLLSGVAEPPIV</sequence>
<feature type="non-terminal residue" evidence="1">
    <location>
        <position position="95"/>
    </location>
</feature>
<dbReference type="PANTHER" id="PTHR35404:SF8">
    <property type="entry name" value="TRANSPOSASE OF TN10"/>
    <property type="match status" value="1"/>
</dbReference>